<proteinExistence type="predicted"/>
<name>A0AAT9GKR0_9BACT</name>
<protein>
    <submittedName>
        <fullName evidence="2">Nuclear transport factor 2 family protein</fullName>
    </submittedName>
</protein>
<gene>
    <name evidence="2" type="ORF">KACHI17_19450</name>
</gene>
<feature type="domain" description="SnoaL-like" evidence="1">
    <location>
        <begin position="6"/>
        <end position="107"/>
    </location>
</feature>
<dbReference type="InterPro" id="IPR037401">
    <property type="entry name" value="SnoaL-like"/>
</dbReference>
<evidence type="ECO:0000259" key="1">
    <source>
        <dbReference type="Pfam" id="PF12680"/>
    </source>
</evidence>
<evidence type="ECO:0000313" key="2">
    <source>
        <dbReference type="EMBL" id="BFG71064.1"/>
    </source>
</evidence>
<organism evidence="2">
    <name type="scientific">Sediminibacterium sp. KACHI17</name>
    <dbReference type="NCBI Taxonomy" id="1751071"/>
    <lineage>
        <taxon>Bacteria</taxon>
        <taxon>Pseudomonadati</taxon>
        <taxon>Bacteroidota</taxon>
        <taxon>Chitinophagia</taxon>
        <taxon>Chitinophagales</taxon>
        <taxon>Chitinophagaceae</taxon>
        <taxon>Sediminibacterium</taxon>
    </lineage>
</organism>
<dbReference type="Gene3D" id="3.10.450.50">
    <property type="match status" value="1"/>
</dbReference>
<accession>A0AAT9GKR0</accession>
<dbReference type="EMBL" id="AP029612">
    <property type="protein sequence ID" value="BFG71064.1"/>
    <property type="molecule type" value="Genomic_DNA"/>
</dbReference>
<dbReference type="AlphaFoldDB" id="A0AAT9GKR0"/>
<sequence length="152" mass="17603">MEATIHKFYTAFQQLDYTTMQSCYTPDAVFSDPVFGLLDGNEVRAMWEMLCKRATDLKLSYGNIQVLDDEYATVEWVAVYTFTQTGRKVVNKIKAHMRFNDGLICEHSDAFPVYRWCRQAFGLTGLLLGWSGYFHKKLQLKAKTGLQKFMNQ</sequence>
<reference evidence="2" key="1">
    <citation type="submission" date="2024-02" db="EMBL/GenBank/DDBJ databases">
        <title>Sediminibacterium planktonica sp. nov. and Sediminibacterium longus sp. nov., isolated from surface lake and river water.</title>
        <authorList>
            <person name="Watanabe K."/>
            <person name="Takemine S."/>
            <person name="Ishii Y."/>
            <person name="Ogata Y."/>
            <person name="Shindo C."/>
            <person name="Suda W."/>
        </authorList>
    </citation>
    <scope>NUCLEOTIDE SEQUENCE</scope>
    <source>
        <strain evidence="2">KACHI17</strain>
    </source>
</reference>
<dbReference type="InterPro" id="IPR032710">
    <property type="entry name" value="NTF2-like_dom_sf"/>
</dbReference>
<dbReference type="RefSeq" id="WP_353548700.1">
    <property type="nucleotide sequence ID" value="NZ_AP029612.1"/>
</dbReference>
<dbReference type="Pfam" id="PF12680">
    <property type="entry name" value="SnoaL_2"/>
    <property type="match status" value="1"/>
</dbReference>
<dbReference type="SUPFAM" id="SSF54427">
    <property type="entry name" value="NTF2-like"/>
    <property type="match status" value="1"/>
</dbReference>